<dbReference type="Proteomes" id="UP000327000">
    <property type="component" value="Unassembled WGS sequence"/>
</dbReference>
<gene>
    <name evidence="1" type="ORF">FRZ00_06700</name>
</gene>
<reference evidence="1 2" key="1">
    <citation type="journal article" date="2019" name="Microb. Cell Fact.">
        <title>Exploring novel herbicidin analogues by transcriptional regulator overexpression and MS/MS molecular networking.</title>
        <authorList>
            <person name="Shi Y."/>
            <person name="Gu R."/>
            <person name="Li Y."/>
            <person name="Wang X."/>
            <person name="Ren W."/>
            <person name="Li X."/>
            <person name="Wang L."/>
            <person name="Xie Y."/>
            <person name="Hong B."/>
        </authorList>
    </citation>
    <scope>NUCLEOTIDE SEQUENCE [LARGE SCALE GENOMIC DNA]</scope>
    <source>
        <strain evidence="1 2">US-43</strain>
    </source>
</reference>
<protein>
    <submittedName>
        <fullName evidence="1">Uncharacterized protein</fullName>
    </submittedName>
</protein>
<dbReference type="EMBL" id="VOKX01000009">
    <property type="protein sequence ID" value="KAB7850360.1"/>
    <property type="molecule type" value="Genomic_DNA"/>
</dbReference>
<organism evidence="1 2">
    <name type="scientific">Streptomyces mobaraensis</name>
    <name type="common">Streptoverticillium mobaraense</name>
    <dbReference type="NCBI Taxonomy" id="35621"/>
    <lineage>
        <taxon>Bacteria</taxon>
        <taxon>Bacillati</taxon>
        <taxon>Actinomycetota</taxon>
        <taxon>Actinomycetes</taxon>
        <taxon>Kitasatosporales</taxon>
        <taxon>Streptomycetaceae</taxon>
        <taxon>Streptomyces</taxon>
    </lineage>
</organism>
<dbReference type="AlphaFoldDB" id="A0A5N5WEK1"/>
<dbReference type="OrthoDB" id="4333532at2"/>
<comment type="caution">
    <text evidence="1">The sequence shown here is derived from an EMBL/GenBank/DDBJ whole genome shotgun (WGS) entry which is preliminary data.</text>
</comment>
<evidence type="ECO:0000313" key="1">
    <source>
        <dbReference type="EMBL" id="KAB7850360.1"/>
    </source>
</evidence>
<accession>A0A5N5WEK1</accession>
<keyword evidence="2" id="KW-1185">Reference proteome</keyword>
<name>A0A5N5WEK1_STRMB</name>
<evidence type="ECO:0000313" key="2">
    <source>
        <dbReference type="Proteomes" id="UP000327000"/>
    </source>
</evidence>
<proteinExistence type="predicted"/>
<sequence>MALGGLLTLVDLLRGELDAVRACCWAALGTALVAVLRPPRVTAGDGWLASRGLLRERRVRTDLLTRVRQLDGMAPRLVLQDVGGGRVELDPRVLWTNPLLWHQVERGARRASERGLLREGAPVLAALASRIDGEGARGVLRASGLE</sequence>